<dbReference type="InterPro" id="IPR044972">
    <property type="entry name" value="Mot1"/>
</dbReference>
<comment type="subcellular location">
    <subcellularLocation>
        <location evidence="1">Nucleus</location>
    </subcellularLocation>
</comment>
<keyword evidence="8" id="KW-0539">Nucleus</keyword>
<feature type="region of interest" description="Disordered" evidence="9">
    <location>
        <begin position="1105"/>
        <end position="1133"/>
    </location>
</feature>
<evidence type="ECO:0000313" key="13">
    <source>
        <dbReference type="Proteomes" id="UP000075881"/>
    </source>
</evidence>
<feature type="compositionally biased region" description="Low complexity" evidence="9">
    <location>
        <begin position="1119"/>
        <end position="1133"/>
    </location>
</feature>
<keyword evidence="6" id="KW-0067">ATP-binding</keyword>
<dbReference type="PROSITE" id="PS51192">
    <property type="entry name" value="HELICASE_ATP_BIND_1"/>
    <property type="match status" value="1"/>
</dbReference>
<evidence type="ECO:0000256" key="3">
    <source>
        <dbReference type="ARBA" id="ARBA00022741"/>
    </source>
</evidence>
<dbReference type="GO" id="GO:0005524">
    <property type="term" value="F:ATP binding"/>
    <property type="evidence" value="ECO:0007669"/>
    <property type="project" value="UniProtKB-KW"/>
</dbReference>
<keyword evidence="5" id="KW-0347">Helicase</keyword>
<dbReference type="PANTHER" id="PTHR36498:SF1">
    <property type="entry name" value="TATA-BINDING PROTEIN-ASSOCIATED FACTOR 172"/>
    <property type="match status" value="1"/>
</dbReference>
<evidence type="ECO:0000259" key="11">
    <source>
        <dbReference type="PROSITE" id="PS51194"/>
    </source>
</evidence>
<dbReference type="PROSITE" id="PS51194">
    <property type="entry name" value="HELICASE_CTER"/>
    <property type="match status" value="1"/>
</dbReference>
<evidence type="ECO:0000256" key="7">
    <source>
        <dbReference type="ARBA" id="ARBA00023125"/>
    </source>
</evidence>
<evidence type="ECO:0008006" key="14">
    <source>
        <dbReference type="Google" id="ProtNLM"/>
    </source>
</evidence>
<dbReference type="InterPro" id="IPR049730">
    <property type="entry name" value="SNF2/RAD54-like_C"/>
</dbReference>
<name>A0A182JX29_9DIPT</name>
<evidence type="ECO:0000256" key="6">
    <source>
        <dbReference type="ARBA" id="ARBA00022840"/>
    </source>
</evidence>
<dbReference type="InterPro" id="IPR044078">
    <property type="entry name" value="Mot1_ATP-bd"/>
</dbReference>
<feature type="region of interest" description="Disordered" evidence="9">
    <location>
        <begin position="193"/>
        <end position="213"/>
    </location>
</feature>
<dbReference type="PANTHER" id="PTHR36498">
    <property type="entry name" value="TATA-BINDING PROTEIN-ASSOCIATED FACTOR 172"/>
    <property type="match status" value="1"/>
</dbReference>
<protein>
    <recommendedName>
        <fullName evidence="14">TATA-binding protein-associated factor 172</fullName>
    </recommendedName>
</protein>
<evidence type="ECO:0000256" key="5">
    <source>
        <dbReference type="ARBA" id="ARBA00022806"/>
    </source>
</evidence>
<feature type="region of interest" description="Disordered" evidence="9">
    <location>
        <begin position="235"/>
        <end position="259"/>
    </location>
</feature>
<dbReference type="SMART" id="SM00490">
    <property type="entry name" value="HELICc"/>
    <property type="match status" value="1"/>
</dbReference>
<dbReference type="FunFam" id="3.40.50.300:FF:000428">
    <property type="entry name" value="TATA-binding protein-associated factor 172"/>
    <property type="match status" value="1"/>
</dbReference>
<dbReference type="InterPro" id="IPR022707">
    <property type="entry name" value="Mot1_central_dom"/>
</dbReference>
<sequence length="2025" mass="223221">MTSRLDRLFILLESGSAAVTRKAAAKQIGEVQKLHPHELHNLLSRLLTYLHSNSWDTRIAASQAVQAILDNVPQWEPKPLPNLLKMETKDEAAADDEEEDKSCDSSSSTHGSSKRNGHNSHRLSFDSFDLNAVLFKGARLMGSEGSEFDPLDENDVVDLREKLARQRALLNEKLGLSSGLNLEELVTLDDVRNNGSGGSSGGRDNHQTGATGERLVPVQEILKLNRADSVEGLSCREKNRARRKARQQQQAFQNPISTVIGGGGTTGGVVVSAAGNGSNGLGSTATSASTGGPNETGVAGEPDRKRIKTEKGEPLAPGMAVGTGNTVSTGAWTGEAVPDLTGAWVDAVDWPLDSFCSKLFLDLFSPRWETRHGSATALRELLKSHSDGGGKSVYMTKAEMERQHQLWLEDATLRLLCVLALDRFGDFVSDQVVAPVRETCAQVLGTVLRQLPLPKVHQTVAILLTFVKQKEWEVRHGGLLGIKYMLVVREDLIQTFLPVIINDVLTGLFDAVDDVGAVAASTLIPIATWLPKLLSRAQVSHIVKLLWDLLLDQDELASACNSFMGLLASILSLPSASSWIQMEPMSMLVPRLWPFLSHCSSSVRRSTLQTLKTLTSVSTGEETNGGSPAKTTPASNGKSEPTESAVLTVPDSEEAKLGLNFGVKDWPPPLLQEALRHIFQRVLVEHVEDIQALSEDVWNNLVVNAELSALLHASCPYVSSWLCLAMQPVRLAFDPGSLIYAKPNQHQGGAPNRERRPRQFDSFDAAAGGGHLSSSSSSGSLHQKLFLGGAETVPLDVREKNVVRARCKAARMIGLLSRYLVLPAPGVTYTPETESPIDCYTKVLIGYLQSRSALQRLISSLVIAYWCSFDSTIQPGPPVLQERLRACLNEYVYYDEVGILFTRLLQECRDYMATLKQHKVQLTEYEQLKVLTLDQIYQIATAIGWSVDEMRTKYNLKTKIAELLEERRRSLLGSHSATSLEQTTLHISTQSSVSGAVVSLRCLPDRLNPVVKPLMESIKREECELLQRLSAKYLSDLLDQVTARTPCPNSKIVTNLCTLLKSDAEFTPRVLCPDQELQHFDQANTEDTNPYHGILTLAKQNQRCKESAGAASGGGSSGGSSSRGPGRPAASSTVAAALDLTSSSSSSSSTTNAALDELLGPSESEETQRKHARTQRLGATAAITTICAQFGAQLPQKLPILWQLLLDKIQSRVDEPYVERLSLDVIAQDETNDFMTSLQLLEVAAPFLCAALHKELFELLPKLCLLLRHPLKGVRHMVGRCLATLAAVDAATVMTMVINEVVPLLSCIESVIKRQGAAEAITCIVNRLQFEIVPYVVLLVVPLLGRMSDPDQSVRLVSTHCFATLIQLMPLDGLATDGGSTRNLSDDLRQRKMKDRRFLEYLFSPKTIPDFEIPVKINAELRSYQQSGVNWLWFLNRYKLHGILCDDMGLGKTLQAICILAADHQQRSLDRTCAQLPSIVICPPTLTGHWVYEVEKFLPSRFLRPLHYVGLPGNREQLRQKLGTYNLIVASYDIVRKDIEFFSSVNWNYCILDEGHIIKNGRTKSSKAIKQLVANHRLILSGTPIQNNVLELWSLFDFLMPGFLGTEKQFSTRFSRPILASRDPKSSPKEQEAGALAMEALHRQVLPFLLRRVKEDVLTDLPPKITQDLLCELSPLQERLYEDFSRMHLHSSDIRECLENIDGQMAGPANKKTHVFQALRYLQNVCNHPKLVLSPSHPEYQIIVGEFTRNGSSMDDIEHSAKLPVLKQLLLDCGIGTNEDVSVNQHRALIFCQLKAMLDIVENDLLKKHLPAVSYLRLDGSVPPSTRHHIVTKFNGDPSIDVLLLTTQVGGLGLNLTGADTVIFVEHDWNPMKDLQAMDRAHRIGQKKVVNVYRLITRKSLEEKIMGLQKFKLLTANTVVSDENASMDTMGTDQLLDLFTLADDSGRQRTAGTVASTVSDRRGSLRSAATSNAAGAAAELEANGNSGTAIKTVLENLPELWDDSQYHEEYDLSQFLEGLKKNRQP</sequence>
<feature type="compositionally biased region" description="Low complexity" evidence="9">
    <location>
        <begin position="281"/>
        <end position="292"/>
    </location>
</feature>
<dbReference type="GO" id="GO:0016887">
    <property type="term" value="F:ATP hydrolysis activity"/>
    <property type="evidence" value="ECO:0007669"/>
    <property type="project" value="InterPro"/>
</dbReference>
<feature type="domain" description="Helicase ATP-binding" evidence="10">
    <location>
        <begin position="1433"/>
        <end position="1602"/>
    </location>
</feature>
<keyword evidence="3" id="KW-0547">Nucleotide-binding</keyword>
<accession>A0A182JX29</accession>
<dbReference type="InterPro" id="IPR014001">
    <property type="entry name" value="Helicase_ATP-bd"/>
</dbReference>
<dbReference type="CDD" id="cd17999">
    <property type="entry name" value="DEXHc_Mot1"/>
    <property type="match status" value="1"/>
</dbReference>
<dbReference type="GO" id="GO:0004386">
    <property type="term" value="F:helicase activity"/>
    <property type="evidence" value="ECO:0007669"/>
    <property type="project" value="UniProtKB-KW"/>
</dbReference>
<dbReference type="Pfam" id="PF12054">
    <property type="entry name" value="DUF3535"/>
    <property type="match status" value="1"/>
</dbReference>
<dbReference type="FunFam" id="1.25.10.10:FF:000101">
    <property type="entry name" value="TATA-binding protein-associated factor 172 isoform X2"/>
    <property type="match status" value="1"/>
</dbReference>
<dbReference type="Proteomes" id="UP000075881">
    <property type="component" value="Unassembled WGS sequence"/>
</dbReference>
<keyword evidence="2" id="KW-0677">Repeat</keyword>
<dbReference type="GO" id="GO:0005634">
    <property type="term" value="C:nucleus"/>
    <property type="evidence" value="ECO:0007669"/>
    <property type="project" value="UniProtKB-SubCell"/>
</dbReference>
<feature type="compositionally biased region" description="Polar residues" evidence="9">
    <location>
        <begin position="615"/>
        <end position="639"/>
    </location>
</feature>
<keyword evidence="7" id="KW-0238">DNA-binding</keyword>
<evidence type="ECO:0000256" key="9">
    <source>
        <dbReference type="SAM" id="MobiDB-lite"/>
    </source>
</evidence>
<proteinExistence type="predicted"/>
<dbReference type="InterPro" id="IPR001650">
    <property type="entry name" value="Helicase_C-like"/>
</dbReference>
<dbReference type="SMART" id="SM00487">
    <property type="entry name" value="DEXDc"/>
    <property type="match status" value="1"/>
</dbReference>
<dbReference type="Gene3D" id="3.40.50.300">
    <property type="entry name" value="P-loop containing nucleotide triphosphate hydrolases"/>
    <property type="match status" value="1"/>
</dbReference>
<feature type="compositionally biased region" description="Low complexity" evidence="9">
    <location>
        <begin position="247"/>
        <end position="259"/>
    </location>
</feature>
<keyword evidence="13" id="KW-1185">Reference proteome</keyword>
<reference evidence="13" key="1">
    <citation type="submission" date="2013-03" db="EMBL/GenBank/DDBJ databases">
        <title>The Genome Sequence of Anopheles christyi ACHKN1017.</title>
        <authorList>
            <consortium name="The Broad Institute Genomics Platform"/>
            <person name="Neafsey D.E."/>
            <person name="Besansky N."/>
            <person name="Walker B."/>
            <person name="Young S.K."/>
            <person name="Zeng Q."/>
            <person name="Gargeya S."/>
            <person name="Fitzgerald M."/>
            <person name="Haas B."/>
            <person name="Abouelleil A."/>
            <person name="Allen A.W."/>
            <person name="Alvarado L."/>
            <person name="Arachchi H.M."/>
            <person name="Berlin A.M."/>
            <person name="Chapman S.B."/>
            <person name="Gainer-Dewar J."/>
            <person name="Goldberg J."/>
            <person name="Griggs A."/>
            <person name="Gujja S."/>
            <person name="Hansen M."/>
            <person name="Howarth C."/>
            <person name="Imamovic A."/>
            <person name="Ireland A."/>
            <person name="Larimer J."/>
            <person name="McCowan C."/>
            <person name="Murphy C."/>
            <person name="Pearson M."/>
            <person name="Poon T.W."/>
            <person name="Priest M."/>
            <person name="Roberts A."/>
            <person name="Saif S."/>
            <person name="Shea T."/>
            <person name="Sisk P."/>
            <person name="Sykes S."/>
            <person name="Wortman J."/>
            <person name="Nusbaum C."/>
            <person name="Birren B."/>
        </authorList>
    </citation>
    <scope>NUCLEOTIDE SEQUENCE [LARGE SCALE GENOMIC DNA]</scope>
    <source>
        <strain evidence="13">ACHKN1017</strain>
    </source>
</reference>
<evidence type="ECO:0000256" key="2">
    <source>
        <dbReference type="ARBA" id="ARBA00022737"/>
    </source>
</evidence>
<reference evidence="12" key="2">
    <citation type="submission" date="2020-05" db="UniProtKB">
        <authorList>
            <consortium name="EnsemblMetazoa"/>
        </authorList>
    </citation>
    <scope>IDENTIFICATION</scope>
    <source>
        <strain evidence="12">ACHKN1017</strain>
    </source>
</reference>
<feature type="region of interest" description="Disordered" evidence="9">
    <location>
        <begin position="615"/>
        <end position="643"/>
    </location>
</feature>
<dbReference type="GO" id="GO:0003677">
    <property type="term" value="F:DNA binding"/>
    <property type="evidence" value="ECO:0007669"/>
    <property type="project" value="UniProtKB-KW"/>
</dbReference>
<dbReference type="EnsemblMetazoa" id="ACHR003060-RA">
    <property type="protein sequence ID" value="ACHR003060-PA"/>
    <property type="gene ID" value="ACHR003060"/>
</dbReference>
<dbReference type="CDD" id="cd18793">
    <property type="entry name" value="SF2_C_SNF"/>
    <property type="match status" value="1"/>
</dbReference>
<dbReference type="Pfam" id="PF00176">
    <property type="entry name" value="SNF2-rel_dom"/>
    <property type="match status" value="1"/>
</dbReference>
<dbReference type="FunFam" id="3.40.50.10810:FF:000009">
    <property type="entry name" value="B-TFIID TATA-box-binding protein-associated factor 1"/>
    <property type="match status" value="1"/>
</dbReference>
<evidence type="ECO:0000256" key="8">
    <source>
        <dbReference type="ARBA" id="ARBA00023242"/>
    </source>
</evidence>
<feature type="region of interest" description="Disordered" evidence="9">
    <location>
        <begin position="90"/>
        <end position="121"/>
    </location>
</feature>
<dbReference type="Gene3D" id="1.25.10.10">
    <property type="entry name" value="Leucine-rich Repeat Variant"/>
    <property type="match status" value="2"/>
</dbReference>
<dbReference type="Pfam" id="PF00271">
    <property type="entry name" value="Helicase_C"/>
    <property type="match status" value="1"/>
</dbReference>
<feature type="region of interest" description="Disordered" evidence="9">
    <location>
        <begin position="281"/>
        <end position="306"/>
    </location>
</feature>
<dbReference type="VEuPathDB" id="VectorBase:ACHR003060"/>
<dbReference type="InterPro" id="IPR011989">
    <property type="entry name" value="ARM-like"/>
</dbReference>
<feature type="domain" description="Helicase C-terminal" evidence="11">
    <location>
        <begin position="1777"/>
        <end position="1926"/>
    </location>
</feature>
<evidence type="ECO:0000256" key="4">
    <source>
        <dbReference type="ARBA" id="ARBA00022801"/>
    </source>
</evidence>
<dbReference type="GO" id="GO:0017025">
    <property type="term" value="F:TBP-class protein binding"/>
    <property type="evidence" value="ECO:0007669"/>
    <property type="project" value="InterPro"/>
</dbReference>
<evidence type="ECO:0000259" key="10">
    <source>
        <dbReference type="PROSITE" id="PS51192"/>
    </source>
</evidence>
<dbReference type="SUPFAM" id="SSF48371">
    <property type="entry name" value="ARM repeat"/>
    <property type="match status" value="1"/>
</dbReference>
<dbReference type="InterPro" id="IPR038718">
    <property type="entry name" value="SNF2-like_sf"/>
</dbReference>
<keyword evidence="4" id="KW-0378">Hydrolase</keyword>
<dbReference type="InterPro" id="IPR000330">
    <property type="entry name" value="SNF2_N"/>
</dbReference>
<evidence type="ECO:0000313" key="12">
    <source>
        <dbReference type="EnsemblMetazoa" id="ACHR003060-PA"/>
    </source>
</evidence>
<evidence type="ECO:0000256" key="1">
    <source>
        <dbReference type="ARBA" id="ARBA00004123"/>
    </source>
</evidence>
<dbReference type="STRING" id="43041.A0A182JX29"/>
<feature type="compositionally biased region" description="Basic residues" evidence="9">
    <location>
        <begin position="112"/>
        <end position="121"/>
    </location>
</feature>
<dbReference type="Gene3D" id="3.40.50.10810">
    <property type="entry name" value="Tandem AAA-ATPase domain"/>
    <property type="match status" value="1"/>
</dbReference>
<dbReference type="SUPFAM" id="SSF52540">
    <property type="entry name" value="P-loop containing nucleoside triphosphate hydrolases"/>
    <property type="match status" value="2"/>
</dbReference>
<organism evidence="12 13">
    <name type="scientific">Anopheles christyi</name>
    <dbReference type="NCBI Taxonomy" id="43041"/>
    <lineage>
        <taxon>Eukaryota</taxon>
        <taxon>Metazoa</taxon>
        <taxon>Ecdysozoa</taxon>
        <taxon>Arthropoda</taxon>
        <taxon>Hexapoda</taxon>
        <taxon>Insecta</taxon>
        <taxon>Pterygota</taxon>
        <taxon>Neoptera</taxon>
        <taxon>Endopterygota</taxon>
        <taxon>Diptera</taxon>
        <taxon>Nematocera</taxon>
        <taxon>Culicoidea</taxon>
        <taxon>Culicidae</taxon>
        <taxon>Anophelinae</taxon>
        <taxon>Anopheles</taxon>
    </lineage>
</organism>
<dbReference type="InterPro" id="IPR016024">
    <property type="entry name" value="ARM-type_fold"/>
</dbReference>
<dbReference type="InterPro" id="IPR027417">
    <property type="entry name" value="P-loop_NTPase"/>
</dbReference>